<dbReference type="AlphaFoldDB" id="A0A8S3GYR0"/>
<organism evidence="1 2">
    <name type="scientific">Rotaria magnacalcarata</name>
    <dbReference type="NCBI Taxonomy" id="392030"/>
    <lineage>
        <taxon>Eukaryota</taxon>
        <taxon>Metazoa</taxon>
        <taxon>Spiralia</taxon>
        <taxon>Gnathifera</taxon>
        <taxon>Rotifera</taxon>
        <taxon>Eurotatoria</taxon>
        <taxon>Bdelloidea</taxon>
        <taxon>Philodinida</taxon>
        <taxon>Philodinidae</taxon>
        <taxon>Rotaria</taxon>
    </lineage>
</organism>
<proteinExistence type="predicted"/>
<accession>A0A8S3GYR0</accession>
<reference evidence="1" key="1">
    <citation type="submission" date="2021-02" db="EMBL/GenBank/DDBJ databases">
        <authorList>
            <person name="Nowell W R."/>
        </authorList>
    </citation>
    <scope>NUCLEOTIDE SEQUENCE</scope>
</reference>
<comment type="caution">
    <text evidence="1">The sequence shown here is derived from an EMBL/GenBank/DDBJ whole genome shotgun (WGS) entry which is preliminary data.</text>
</comment>
<name>A0A8S3GYR0_9BILA</name>
<evidence type="ECO:0000313" key="2">
    <source>
        <dbReference type="Proteomes" id="UP000681967"/>
    </source>
</evidence>
<feature type="non-terminal residue" evidence="1">
    <location>
        <position position="48"/>
    </location>
</feature>
<dbReference type="EMBL" id="CAJOBH010284809">
    <property type="protein sequence ID" value="CAF5173930.1"/>
    <property type="molecule type" value="Genomic_DNA"/>
</dbReference>
<evidence type="ECO:0000313" key="1">
    <source>
        <dbReference type="EMBL" id="CAF5173930.1"/>
    </source>
</evidence>
<sequence length="48" mass="5357">MGQPKVIFGGKNIGLERRNDNILSSYSFTNSDHQYAVEDDPSSYCQSS</sequence>
<gene>
    <name evidence="1" type="ORF">BYL167_LOCUS77852</name>
</gene>
<protein>
    <submittedName>
        <fullName evidence="1">Uncharacterized protein</fullName>
    </submittedName>
</protein>
<dbReference type="Proteomes" id="UP000681967">
    <property type="component" value="Unassembled WGS sequence"/>
</dbReference>